<evidence type="ECO:0000313" key="2">
    <source>
        <dbReference type="Proteomes" id="UP001152531"/>
    </source>
</evidence>
<name>A0ACA9YA54_9ASCO</name>
<accession>A0ACA9YA54</accession>
<evidence type="ECO:0000313" key="1">
    <source>
        <dbReference type="EMBL" id="CAH6721700.1"/>
    </source>
</evidence>
<comment type="caution">
    <text evidence="1">The sequence shown here is derived from an EMBL/GenBank/DDBJ whole genome shotgun (WGS) entry which is preliminary data.</text>
</comment>
<keyword evidence="2" id="KW-1185">Reference proteome</keyword>
<reference evidence="1" key="1">
    <citation type="submission" date="2022-06" db="EMBL/GenBank/DDBJ databases">
        <authorList>
            <person name="Legras J.-L."/>
            <person name="Devillers H."/>
            <person name="Grondin C."/>
        </authorList>
    </citation>
    <scope>NUCLEOTIDE SEQUENCE</scope>
    <source>
        <strain evidence="1">CLIB 1444</strain>
    </source>
</reference>
<dbReference type="Proteomes" id="UP001152531">
    <property type="component" value="Unassembled WGS sequence"/>
</dbReference>
<sequence>MSEEDDLTQLTTQSFTDKQAFKISQSTKKKLTNDQLLWNILPSYDFFVNQFMESNEPPHYDDAPSSVSLSTTSSLQRTPLDSLSLTTATNNSSSLVGTQSSDPERILIDEASNQQWRETILDHVDYLNNMTTTDNQFTNHLKVECFFTKDLVETNVKPEIIEPKAYKQGDSINGFITVENTLDQDIRFNLFYILLEGIISLKDGKTTRNTKFLEMFDIIGSYHDGHVSRLVSEYIPPHTCPDSVDADGHYNTFSGRVVKAKRKYKRFFSFKIPNQLLDQQCDHNLPTHLNVIPTVGNTKDFSPMGDSIKYQVSTIFIGKAKYYNYNPTQKNAKIFNKKGDEFVILKDTHHPLHITPTSQTVDHVYQTLVNENFNKRIEEMIKIMEKFALIESNSLEPAVVREIIENFTQQVQNDQGNKVAQLYYPPDTKAASRDLELTCKSGSILKSGEVKLITPLTTYNFQTPLKGCFSIPFNISSNLNNTKIKNLRFELACVTYRSLNTIPLEISHDLIFKNDNYNVVPFNDMDIFKHNITDHYVGKFNKIKDLSKKTNIENFRFEKSLIRDLRTAAQIQDKTINLLFKQPKIMQNGELVKFPKLGDFEVCLDLNSLTELGGNKEFNLGPSFQSCYMGRVYYLRIWIGLNNGDFCFKLPVSVNN</sequence>
<proteinExistence type="predicted"/>
<protein>
    <submittedName>
        <fullName evidence="1">Uncharacterized protein</fullName>
    </submittedName>
</protein>
<organism evidence="1 2">
    <name type="scientific">[Candida] jaroonii</name>
    <dbReference type="NCBI Taxonomy" id="467808"/>
    <lineage>
        <taxon>Eukaryota</taxon>
        <taxon>Fungi</taxon>
        <taxon>Dikarya</taxon>
        <taxon>Ascomycota</taxon>
        <taxon>Saccharomycotina</taxon>
        <taxon>Pichiomycetes</taxon>
        <taxon>Debaryomycetaceae</taxon>
        <taxon>Yamadazyma</taxon>
    </lineage>
</organism>
<gene>
    <name evidence="1" type="ORF">CLIB1444_07S00452</name>
</gene>
<dbReference type="EMBL" id="CALSDN010000007">
    <property type="protein sequence ID" value="CAH6721700.1"/>
    <property type="molecule type" value="Genomic_DNA"/>
</dbReference>